<reference evidence="4 5" key="1">
    <citation type="submission" date="2018-03" db="EMBL/GenBank/DDBJ databases">
        <title>The uncultured portion of the human microbiome is neutrally assembled.</title>
        <authorList>
            <person name="Jeraldo P."/>
            <person name="Boardman L."/>
            <person name="White B.A."/>
            <person name="Nelson H."/>
            <person name="Goldenfeld N."/>
            <person name="Chia N."/>
        </authorList>
    </citation>
    <scope>NUCLEOTIDE SEQUENCE [LARGE SCALE GENOMIC DNA]</scope>
    <source>
        <strain evidence="4">CIM:MAG 903</strain>
    </source>
</reference>
<dbReference type="AlphaFoldDB" id="A0A316M0P8"/>
<dbReference type="Gene3D" id="3.40.50.720">
    <property type="entry name" value="NAD(P)-binding Rossmann-like Domain"/>
    <property type="match status" value="1"/>
</dbReference>
<evidence type="ECO:0000313" key="4">
    <source>
        <dbReference type="EMBL" id="PWL52117.1"/>
    </source>
</evidence>
<protein>
    <submittedName>
        <fullName evidence="4">Gfo/Idh/MocA family oxidoreductase</fullName>
    </submittedName>
</protein>
<evidence type="ECO:0000259" key="3">
    <source>
        <dbReference type="Pfam" id="PF02894"/>
    </source>
</evidence>
<dbReference type="InterPro" id="IPR051450">
    <property type="entry name" value="Gfo/Idh/MocA_Oxidoreductases"/>
</dbReference>
<sequence length="414" mass="46438">MKKLTAIVIGAGDRGANAYAPYALKNPNKLEIVAVAEPLEERRKSFKEKFSLSDFQCYKNYEDILKGDKLADIAIIATQDKMHLDPTLKALEAGYDVLLEKPMSPDAHECIKMADVAEKNHRILSICHVLRYTSFFQKIKEVLAQNRIGDIISINHNENVGYYHQAHSFVRGNWRNTDIAAPMILAKSCHDMDILLYLINKKCLNVSSFGSLKHFKEENAPKGAPMRCLDGCPHENKCPFYAPKFYLTDNVAWPTNTISTDLSFEGRLKALKEGPYGRCVYHCDNNVVDHQVVNLEFEDGVTATFSMCAFTHDIGRTLKIMGSKGEIRANMNTREIEVHNFVDNSVEKITLKPTTSGHGGGDFGLIDDFLNVVSGNNKESLSSAKTSVQSHLMALAAEKSRIEHRIVSIDEFYK</sequence>
<dbReference type="PANTHER" id="PTHR43377:SF2">
    <property type="entry name" value="BINDING ROSSMANN FOLD OXIDOREDUCTASE, PUTATIVE (AFU_ORTHOLOGUE AFUA_4G00560)-RELATED"/>
    <property type="match status" value="1"/>
</dbReference>
<dbReference type="EMBL" id="QAMZ01000052">
    <property type="protein sequence ID" value="PWL52117.1"/>
    <property type="molecule type" value="Genomic_DNA"/>
</dbReference>
<dbReference type="Pfam" id="PF02894">
    <property type="entry name" value="GFO_IDH_MocA_C"/>
    <property type="match status" value="1"/>
</dbReference>
<dbReference type="SUPFAM" id="SSF51735">
    <property type="entry name" value="NAD(P)-binding Rossmann-fold domains"/>
    <property type="match status" value="1"/>
</dbReference>
<organism evidence="4 5">
    <name type="scientific">Clostridium cadaveris</name>
    <dbReference type="NCBI Taxonomy" id="1529"/>
    <lineage>
        <taxon>Bacteria</taxon>
        <taxon>Bacillati</taxon>
        <taxon>Bacillota</taxon>
        <taxon>Clostridia</taxon>
        <taxon>Eubacteriales</taxon>
        <taxon>Clostridiaceae</taxon>
        <taxon>Clostridium</taxon>
    </lineage>
</organism>
<dbReference type="Gene3D" id="3.30.360.10">
    <property type="entry name" value="Dihydrodipicolinate Reductase, domain 2"/>
    <property type="match status" value="1"/>
</dbReference>
<dbReference type="RefSeq" id="WP_027639238.1">
    <property type="nucleotide sequence ID" value="NZ_CP076620.1"/>
</dbReference>
<dbReference type="Proteomes" id="UP000246114">
    <property type="component" value="Unassembled WGS sequence"/>
</dbReference>
<feature type="domain" description="Gfo/Idh/MocA-like oxidoreductase C-terminal" evidence="3">
    <location>
        <begin position="140"/>
        <end position="407"/>
    </location>
</feature>
<dbReference type="GO" id="GO:0000166">
    <property type="term" value="F:nucleotide binding"/>
    <property type="evidence" value="ECO:0007669"/>
    <property type="project" value="InterPro"/>
</dbReference>
<name>A0A316M0P8_9CLOT</name>
<evidence type="ECO:0000259" key="2">
    <source>
        <dbReference type="Pfam" id="PF01408"/>
    </source>
</evidence>
<accession>A0A316M0P8</accession>
<comment type="similarity">
    <text evidence="1">Belongs to the Gfo/Idh/MocA family.</text>
</comment>
<dbReference type="SUPFAM" id="SSF55347">
    <property type="entry name" value="Glyceraldehyde-3-phosphate dehydrogenase-like, C-terminal domain"/>
    <property type="match status" value="1"/>
</dbReference>
<dbReference type="Pfam" id="PF01408">
    <property type="entry name" value="GFO_IDH_MocA"/>
    <property type="match status" value="1"/>
</dbReference>
<gene>
    <name evidence="4" type="ORF">DBY38_12440</name>
</gene>
<dbReference type="GeneID" id="90543102"/>
<dbReference type="InterPro" id="IPR036291">
    <property type="entry name" value="NAD(P)-bd_dom_sf"/>
</dbReference>
<dbReference type="InterPro" id="IPR004104">
    <property type="entry name" value="Gfo/Idh/MocA-like_OxRdtase_C"/>
</dbReference>
<evidence type="ECO:0000313" key="5">
    <source>
        <dbReference type="Proteomes" id="UP000246114"/>
    </source>
</evidence>
<evidence type="ECO:0000256" key="1">
    <source>
        <dbReference type="ARBA" id="ARBA00010928"/>
    </source>
</evidence>
<proteinExistence type="inferred from homology"/>
<comment type="caution">
    <text evidence="4">The sequence shown here is derived from an EMBL/GenBank/DDBJ whole genome shotgun (WGS) entry which is preliminary data.</text>
</comment>
<feature type="domain" description="Gfo/Idh/MocA-like oxidoreductase N-terminal" evidence="2">
    <location>
        <begin position="7"/>
        <end position="126"/>
    </location>
</feature>
<dbReference type="PANTHER" id="PTHR43377">
    <property type="entry name" value="BILIVERDIN REDUCTASE A"/>
    <property type="match status" value="1"/>
</dbReference>
<dbReference type="InterPro" id="IPR000683">
    <property type="entry name" value="Gfo/Idh/MocA-like_OxRdtase_N"/>
</dbReference>